<reference evidence="2 3" key="1">
    <citation type="submission" date="2017-04" db="EMBL/GenBank/DDBJ databases">
        <title>Isolation of lytic bacteriophages infecting Pseudomonas strains for biocontrol of fish and shrimp spoilage during chilled storage.</title>
        <authorList>
            <person name="Yang Z."/>
            <person name="Tao X."/>
            <person name="Gao L."/>
            <person name="Rao S."/>
        </authorList>
    </citation>
    <scope>NUCLEOTIDE SEQUENCE [LARGE SCALE GENOMIC DNA]</scope>
</reference>
<dbReference type="Proteomes" id="UP000247773">
    <property type="component" value="Genome"/>
</dbReference>
<dbReference type="Pfam" id="PF08722">
    <property type="entry name" value="Tn7_TnsA-like_N"/>
    <property type="match status" value="1"/>
</dbReference>
<dbReference type="EMBL" id="KY971610">
    <property type="protein sequence ID" value="ASD52079.1"/>
    <property type="molecule type" value="Genomic_DNA"/>
</dbReference>
<evidence type="ECO:0000259" key="1">
    <source>
        <dbReference type="Pfam" id="PF08722"/>
    </source>
</evidence>
<proteinExistence type="predicted"/>
<organism evidence="2 3">
    <name type="scientific">Pseudomonas phage PspYZU05</name>
    <dbReference type="NCBI Taxonomy" id="1983556"/>
    <lineage>
        <taxon>Viruses</taxon>
        <taxon>Duplodnaviria</taxon>
        <taxon>Heunggongvirae</taxon>
        <taxon>Uroviricota</taxon>
        <taxon>Caudoviricetes</taxon>
        <taxon>Pantevenvirales</taxon>
        <taxon>Straboviridae</taxon>
        <taxon>Jiangsuvirus</taxon>
        <taxon>Jiangsuvirus pspyzu05</taxon>
    </lineage>
</organism>
<dbReference type="Gene3D" id="3.40.91.30">
    <property type="match status" value="1"/>
</dbReference>
<evidence type="ECO:0000313" key="2">
    <source>
        <dbReference type="EMBL" id="ASD52079.1"/>
    </source>
</evidence>
<dbReference type="InterPro" id="IPR014833">
    <property type="entry name" value="TnsA_N"/>
</dbReference>
<protein>
    <recommendedName>
        <fullName evidence="1">TnsA endonuclease N-terminal domain-containing protein</fullName>
    </recommendedName>
</protein>
<keyword evidence="3" id="KW-1185">Reference proteome</keyword>
<evidence type="ECO:0000313" key="3">
    <source>
        <dbReference type="Proteomes" id="UP000247773"/>
    </source>
</evidence>
<name>A0A2U7NBU5_9CAUD</name>
<feature type="domain" description="TnsA endonuclease N-terminal" evidence="1">
    <location>
        <begin position="124"/>
        <end position="193"/>
    </location>
</feature>
<sequence length="199" mass="23613">MRKNKNGRPIQRLIIISRYICLECGEFNAKCRGHRCKPCGSLAQGKAMTLLYKNNYDEMVSKCNKPYSEETRLKHSNTVKQKILDGKFTPKSNNRRTWKRLYKDGFAFRSSWELKFYNYCLVNDIDVEYESLRIPYEFEGSTHIYITDFISHTEKMVYEIKPNSMMDSKALAKKKYASEWCKENGYEYVFITEDFLCNL</sequence>
<accession>A0A2U7NBU5</accession>
<gene>
    <name evidence="2" type="ORF">PspYZU05_127</name>
</gene>